<dbReference type="InterPro" id="IPR016036">
    <property type="entry name" value="Malonyl_transacylase_ACP-bd"/>
</dbReference>
<dbReference type="InterPro" id="IPR013154">
    <property type="entry name" value="ADH-like_N"/>
</dbReference>
<dbReference type="PROSITE" id="PS52019">
    <property type="entry name" value="PKS_MFAS_DH"/>
    <property type="match status" value="1"/>
</dbReference>
<keyword evidence="4" id="KW-0521">NADP</keyword>
<dbReference type="InterPro" id="IPR016035">
    <property type="entry name" value="Acyl_Trfase/lysoPLipase"/>
</dbReference>
<dbReference type="PROSITE" id="PS50075">
    <property type="entry name" value="CARRIER"/>
    <property type="match status" value="1"/>
</dbReference>
<evidence type="ECO:0000256" key="8">
    <source>
        <dbReference type="PROSITE-ProRule" id="PRU01363"/>
    </source>
</evidence>
<dbReference type="InterPro" id="IPR013217">
    <property type="entry name" value="Methyltransf_12"/>
</dbReference>
<dbReference type="Pfam" id="PF14765">
    <property type="entry name" value="PS-DH"/>
    <property type="match status" value="1"/>
</dbReference>
<reference evidence="12" key="1">
    <citation type="journal article" date="2019" name="Beilstein J. Org. Chem.">
        <title>Nanangenines: drimane sesquiterpenoids as the dominant metabolite cohort of a novel Australian fungus, Aspergillus nanangensis.</title>
        <authorList>
            <person name="Lacey H.J."/>
            <person name="Gilchrist C.L.M."/>
            <person name="Crombie A."/>
            <person name="Kalaitzis J.A."/>
            <person name="Vuong D."/>
            <person name="Rutledge P.J."/>
            <person name="Turner P."/>
            <person name="Pitt J.I."/>
            <person name="Lacey E."/>
            <person name="Chooi Y.H."/>
            <person name="Piggott A.M."/>
        </authorList>
    </citation>
    <scope>NUCLEOTIDE SEQUENCE</scope>
    <source>
        <strain evidence="12">MST-FP2251</strain>
    </source>
</reference>
<dbReference type="Pfam" id="PF08242">
    <property type="entry name" value="Methyltransf_12"/>
    <property type="match status" value="1"/>
</dbReference>
<dbReference type="GO" id="GO:0044550">
    <property type="term" value="P:secondary metabolite biosynthetic process"/>
    <property type="evidence" value="ECO:0007669"/>
    <property type="project" value="TreeGrafter"/>
</dbReference>
<dbReference type="InterPro" id="IPR056501">
    <property type="entry name" value="NAD-bd_HRPKS_sdrA"/>
</dbReference>
<dbReference type="Pfam" id="PF23114">
    <property type="entry name" value="NAD-bd_HRPKS_sdrA"/>
    <property type="match status" value="1"/>
</dbReference>
<dbReference type="SMART" id="SM00829">
    <property type="entry name" value="PKS_ER"/>
    <property type="match status" value="1"/>
</dbReference>
<dbReference type="InterPro" id="IPR013968">
    <property type="entry name" value="PKS_KR"/>
</dbReference>
<dbReference type="PANTHER" id="PTHR43775">
    <property type="entry name" value="FATTY ACID SYNTHASE"/>
    <property type="match status" value="1"/>
</dbReference>
<feature type="domain" description="PKS/mFAS DH" evidence="11">
    <location>
        <begin position="905"/>
        <end position="1189"/>
    </location>
</feature>
<keyword evidence="13" id="KW-1185">Reference proteome</keyword>
<name>A0AAD4CKW2_ASPNN</name>
<dbReference type="InterPro" id="IPR020843">
    <property type="entry name" value="ER"/>
</dbReference>
<dbReference type="Gene3D" id="3.40.50.150">
    <property type="entry name" value="Vaccinia Virus protein VP39"/>
    <property type="match status" value="1"/>
</dbReference>
<dbReference type="Pfam" id="PF08659">
    <property type="entry name" value="KR"/>
    <property type="match status" value="1"/>
</dbReference>
<dbReference type="SUPFAM" id="SSF55048">
    <property type="entry name" value="Probable ACP-binding domain of malonyl-CoA ACP transacylase"/>
    <property type="match status" value="1"/>
</dbReference>
<keyword evidence="5" id="KW-0560">Oxidoreductase</keyword>
<feature type="domain" description="Ketosynthase family 3 (KS3)" evidence="10">
    <location>
        <begin position="36"/>
        <end position="458"/>
    </location>
</feature>
<dbReference type="InterPro" id="IPR014030">
    <property type="entry name" value="Ketoacyl_synth_N"/>
</dbReference>
<gene>
    <name evidence="12" type="ORF">FE257_008672</name>
</gene>
<dbReference type="InterPro" id="IPR049900">
    <property type="entry name" value="PKS_mFAS_DH"/>
</dbReference>
<dbReference type="InterPro" id="IPR014031">
    <property type="entry name" value="Ketoacyl_synth_C"/>
</dbReference>
<dbReference type="InterPro" id="IPR014043">
    <property type="entry name" value="Acyl_transferase_dom"/>
</dbReference>
<dbReference type="InterPro" id="IPR032821">
    <property type="entry name" value="PKS_assoc"/>
</dbReference>
<dbReference type="CDD" id="cd00833">
    <property type="entry name" value="PKS"/>
    <property type="match status" value="1"/>
</dbReference>
<evidence type="ECO:0000313" key="12">
    <source>
        <dbReference type="EMBL" id="KAF9888394.1"/>
    </source>
</evidence>
<dbReference type="Pfam" id="PF00109">
    <property type="entry name" value="ketoacyl-synt"/>
    <property type="match status" value="1"/>
</dbReference>
<dbReference type="SUPFAM" id="SSF51735">
    <property type="entry name" value="NAD(P)-binding Rossmann-fold domains"/>
    <property type="match status" value="2"/>
</dbReference>
<evidence type="ECO:0000256" key="2">
    <source>
        <dbReference type="ARBA" id="ARBA00022553"/>
    </source>
</evidence>
<dbReference type="InterPro" id="IPR020841">
    <property type="entry name" value="PKS_Beta-ketoAc_synthase_dom"/>
</dbReference>
<evidence type="ECO:0000259" key="10">
    <source>
        <dbReference type="PROSITE" id="PS52004"/>
    </source>
</evidence>
<evidence type="ECO:0000256" key="5">
    <source>
        <dbReference type="ARBA" id="ARBA00023002"/>
    </source>
</evidence>
<evidence type="ECO:0000256" key="1">
    <source>
        <dbReference type="ARBA" id="ARBA00022450"/>
    </source>
</evidence>
<keyword evidence="6" id="KW-0511">Multifunctional enzyme</keyword>
<dbReference type="SMART" id="SM00826">
    <property type="entry name" value="PKS_DH"/>
    <property type="match status" value="1"/>
</dbReference>
<keyword evidence="2" id="KW-0597">Phosphoprotein</keyword>
<evidence type="ECO:0000256" key="7">
    <source>
        <dbReference type="ARBA" id="ARBA00023315"/>
    </source>
</evidence>
<dbReference type="Proteomes" id="UP001194746">
    <property type="component" value="Unassembled WGS sequence"/>
</dbReference>
<dbReference type="InterPro" id="IPR036291">
    <property type="entry name" value="NAD(P)-bd_dom_sf"/>
</dbReference>
<dbReference type="SMART" id="SM00822">
    <property type="entry name" value="PKS_KR"/>
    <property type="match status" value="1"/>
</dbReference>
<evidence type="ECO:0000256" key="3">
    <source>
        <dbReference type="ARBA" id="ARBA00022679"/>
    </source>
</evidence>
<protein>
    <recommendedName>
        <fullName evidence="14">Carrier domain-containing protein</fullName>
    </recommendedName>
</protein>
<dbReference type="Gene3D" id="3.40.50.720">
    <property type="entry name" value="NAD(P)-binding Rossmann-like Domain"/>
    <property type="match status" value="1"/>
</dbReference>
<dbReference type="Gene3D" id="3.90.180.10">
    <property type="entry name" value="Medium-chain alcohol dehydrogenases, catalytic domain"/>
    <property type="match status" value="1"/>
</dbReference>
<dbReference type="Pfam" id="PF00698">
    <property type="entry name" value="Acyl_transf_1"/>
    <property type="match status" value="1"/>
</dbReference>
<dbReference type="SMART" id="SM00823">
    <property type="entry name" value="PKS_PP"/>
    <property type="match status" value="1"/>
</dbReference>
<keyword evidence="1" id="KW-0596">Phosphopantetheine</keyword>
<dbReference type="SUPFAM" id="SSF53901">
    <property type="entry name" value="Thiolase-like"/>
    <property type="match status" value="1"/>
</dbReference>
<feature type="region of interest" description="C-terminal hotdog fold" evidence="8">
    <location>
        <begin position="1045"/>
        <end position="1189"/>
    </location>
</feature>
<feature type="active site" description="Proton donor; for dehydratase activity" evidence="8">
    <location>
        <position position="1105"/>
    </location>
</feature>
<evidence type="ECO:0000259" key="11">
    <source>
        <dbReference type="PROSITE" id="PS52019"/>
    </source>
</evidence>
<dbReference type="InterPro" id="IPR050091">
    <property type="entry name" value="PKS_NRPS_Biosynth_Enz"/>
</dbReference>
<dbReference type="GO" id="GO:0004312">
    <property type="term" value="F:fatty acid synthase activity"/>
    <property type="evidence" value="ECO:0007669"/>
    <property type="project" value="TreeGrafter"/>
</dbReference>
<dbReference type="InterPro" id="IPR020807">
    <property type="entry name" value="PKS_DH"/>
</dbReference>
<dbReference type="CDD" id="cd05195">
    <property type="entry name" value="enoyl_red"/>
    <property type="match status" value="1"/>
</dbReference>
<dbReference type="SUPFAM" id="SSF47336">
    <property type="entry name" value="ACP-like"/>
    <property type="match status" value="1"/>
</dbReference>
<dbReference type="Pfam" id="PF21089">
    <property type="entry name" value="PKS_DH_N"/>
    <property type="match status" value="1"/>
</dbReference>
<dbReference type="SUPFAM" id="SSF53335">
    <property type="entry name" value="S-adenosyl-L-methionine-dependent methyltransferases"/>
    <property type="match status" value="1"/>
</dbReference>
<dbReference type="SMART" id="SM00827">
    <property type="entry name" value="PKS_AT"/>
    <property type="match status" value="1"/>
</dbReference>
<dbReference type="InterPro" id="IPR042104">
    <property type="entry name" value="PKS_dehydratase_sf"/>
</dbReference>
<evidence type="ECO:0008006" key="14">
    <source>
        <dbReference type="Google" id="ProtNLM"/>
    </source>
</evidence>
<dbReference type="Pfam" id="PF08240">
    <property type="entry name" value="ADH_N"/>
    <property type="match status" value="1"/>
</dbReference>
<evidence type="ECO:0000259" key="9">
    <source>
        <dbReference type="PROSITE" id="PS50075"/>
    </source>
</evidence>
<proteinExistence type="predicted"/>
<comment type="caution">
    <text evidence="12">The sequence shown here is derived from an EMBL/GenBank/DDBJ whole genome shotgun (WGS) entry which is preliminary data.</text>
</comment>
<accession>A0AAD4CKW2</accession>
<dbReference type="InterPro" id="IPR057326">
    <property type="entry name" value="KR_dom"/>
</dbReference>
<dbReference type="SUPFAM" id="SSF52151">
    <property type="entry name" value="FabD/lysophospholipase-like"/>
    <property type="match status" value="1"/>
</dbReference>
<dbReference type="Gene3D" id="1.10.1200.10">
    <property type="entry name" value="ACP-like"/>
    <property type="match status" value="1"/>
</dbReference>
<keyword evidence="7" id="KW-0012">Acyltransferase</keyword>
<dbReference type="Pfam" id="PF02801">
    <property type="entry name" value="Ketoacyl-synt_C"/>
    <property type="match status" value="1"/>
</dbReference>
<dbReference type="InterPro" id="IPR009081">
    <property type="entry name" value="PP-bd_ACP"/>
</dbReference>
<dbReference type="InterPro" id="IPR020806">
    <property type="entry name" value="PKS_PP-bd"/>
</dbReference>
<dbReference type="Pfam" id="PF00550">
    <property type="entry name" value="PP-binding"/>
    <property type="match status" value="1"/>
</dbReference>
<dbReference type="EMBL" id="VCAU01000047">
    <property type="protein sequence ID" value="KAF9888394.1"/>
    <property type="molecule type" value="Genomic_DNA"/>
</dbReference>
<dbReference type="InterPro" id="IPR029063">
    <property type="entry name" value="SAM-dependent_MTases_sf"/>
</dbReference>
<dbReference type="Gene3D" id="3.30.70.250">
    <property type="entry name" value="Malonyl-CoA ACP transacylase, ACP-binding"/>
    <property type="match status" value="1"/>
</dbReference>
<feature type="region of interest" description="N-terminal hotdog fold" evidence="8">
    <location>
        <begin position="905"/>
        <end position="1034"/>
    </location>
</feature>
<dbReference type="PANTHER" id="PTHR43775:SF28">
    <property type="entry name" value="SYNTHASE, PUTATIVE-RELATED"/>
    <property type="match status" value="1"/>
</dbReference>
<dbReference type="CDD" id="cd02440">
    <property type="entry name" value="AdoMet_MTases"/>
    <property type="match status" value="1"/>
</dbReference>
<reference evidence="12" key="2">
    <citation type="submission" date="2020-02" db="EMBL/GenBank/DDBJ databases">
        <authorList>
            <person name="Gilchrist C.L.M."/>
            <person name="Chooi Y.-H."/>
        </authorList>
    </citation>
    <scope>NUCLEOTIDE SEQUENCE</scope>
    <source>
        <strain evidence="12">MST-FP2251</strain>
    </source>
</reference>
<evidence type="ECO:0000256" key="4">
    <source>
        <dbReference type="ARBA" id="ARBA00022857"/>
    </source>
</evidence>
<dbReference type="PROSITE" id="PS52004">
    <property type="entry name" value="KS3_2"/>
    <property type="match status" value="1"/>
</dbReference>
<feature type="active site" description="Proton acceptor; for dehydratase activity" evidence="8">
    <location>
        <position position="937"/>
    </location>
</feature>
<dbReference type="InterPro" id="IPR011032">
    <property type="entry name" value="GroES-like_sf"/>
</dbReference>
<dbReference type="GO" id="GO:0006633">
    <property type="term" value="P:fatty acid biosynthetic process"/>
    <property type="evidence" value="ECO:0007669"/>
    <property type="project" value="TreeGrafter"/>
</dbReference>
<dbReference type="Pfam" id="PF16197">
    <property type="entry name" value="KAsynt_C_assoc"/>
    <property type="match status" value="1"/>
</dbReference>
<organism evidence="12 13">
    <name type="scientific">Aspergillus nanangensis</name>
    <dbReference type="NCBI Taxonomy" id="2582783"/>
    <lineage>
        <taxon>Eukaryota</taxon>
        <taxon>Fungi</taxon>
        <taxon>Dikarya</taxon>
        <taxon>Ascomycota</taxon>
        <taxon>Pezizomycotina</taxon>
        <taxon>Eurotiomycetes</taxon>
        <taxon>Eurotiomycetidae</taxon>
        <taxon>Eurotiales</taxon>
        <taxon>Aspergillaceae</taxon>
        <taxon>Aspergillus</taxon>
        <taxon>Aspergillus subgen. Circumdati</taxon>
    </lineage>
</organism>
<dbReference type="InterPro" id="IPR016039">
    <property type="entry name" value="Thiolase-like"/>
</dbReference>
<dbReference type="Pfam" id="PF00107">
    <property type="entry name" value="ADH_zinc_N"/>
    <property type="match status" value="1"/>
</dbReference>
<dbReference type="InterPro" id="IPR013149">
    <property type="entry name" value="ADH-like_C"/>
</dbReference>
<dbReference type="InterPro" id="IPR036736">
    <property type="entry name" value="ACP-like_sf"/>
</dbReference>
<keyword evidence="3" id="KW-0808">Transferase</keyword>
<dbReference type="SMART" id="SM00825">
    <property type="entry name" value="PKS_KS"/>
    <property type="match status" value="1"/>
</dbReference>
<evidence type="ECO:0000256" key="6">
    <source>
        <dbReference type="ARBA" id="ARBA00023268"/>
    </source>
</evidence>
<dbReference type="InterPro" id="IPR001227">
    <property type="entry name" value="Ac_transferase_dom_sf"/>
</dbReference>
<dbReference type="GO" id="GO:0016491">
    <property type="term" value="F:oxidoreductase activity"/>
    <property type="evidence" value="ECO:0007669"/>
    <property type="project" value="UniProtKB-KW"/>
</dbReference>
<dbReference type="GO" id="GO:0031177">
    <property type="term" value="F:phosphopantetheine binding"/>
    <property type="evidence" value="ECO:0007669"/>
    <property type="project" value="InterPro"/>
</dbReference>
<sequence>MAPLPIDATDVNVTNGHSLPGSHVGTNGNGTEAASQVPIAICGMSVRLPGGLHSPQELWDFLVSKGDARGPVPRTRYNVSAHHSQRPKPGTVNTQYGYFLDESVDISTIDTSFFNMNQIEVGLADPQQRQMLEVARECMEDAGETQWKGRPIGCYMGSFGDDWVELFAKDNQQPGMYRITGTGDFMLPNRVSYEMNLMGPSMVIRTGCSASLIALHEACMAISRGDCEGAIVGGANLIMGPGMSAAASEQGALSPDGSCKTFSVDANGFARAEAISAIFIKTLSQALHDGNPVRAVIRGTASNSNGRSNGGFQVPNGVAQEALIRRTYQVAGITDLSETAFVEYHGTGTPVGDPIEARAVGRVFGPTGGIQIGSVKANLGHSEGASGLTSIIKAVMALENRIIPPNIKLNIPNPDIPWKSCGLSVPTEPVPWPEQRKERISVNSFGIGGTNAHVVLDSALSYGILPPPKRPLMSPELLVYSANSTEALQQVMCTYKAWAQRNPDRIGDLAFTLANKREHLPYRAFAVANLMGSLTASGLSKSGEPPNVVMVFTGQGAQWPQMGRCMLQSSIYSVFKQRIQSLDTHLQTLSHAPDWGIEDEIKRPSKTSRLVDTFASVGVHPTAVVGHSSGEIAAAYAAGAISAVEAITIAFYRGQVTLLQSRRGSMAAIGMSSEEVQEYLEPGAIVACENSPTSVTLSGDANIVDLVVSRIKNAQPGILAKLLQVDKAYHSDHMLEIGQDYRALIDPGLSAIAPKKLFFSSVTGMQLSSSDCDLGAQYWQRNLESPVLFHSAVSSIMQHDISRNMILLEIGPHSALSGPLRQTQKQHSSSCPYVSALVRNQNDVESFLTAIGALHSFKVPVGLSKVISEGSCLRDLPRYPWDHSQKFWHESRLSKEWRHQEHAYHDLLGVRVADSPDFNVLFRNVFHLDNAPWVRDHRVGEDIVFPLVGYVGMIGEAIRQVTGVDEAFILRNIIIHTALVLSGGHPVEITTTLRRHHLTDSLESEWWEFAIASHNGTTWTKHCSGDVKGTHRRSPGKERRNDPLLRKVTSERCYDCMARCGFDFGPAFRRLDDVRSDTLTTNATAAVAAREEDNIGYLAHPTTIDASLQLLSIAASKGCVNTSDKLMVPTTIEEMCIYRCSENVQMRAVASYTPEGGIVGSAQGVAADGSVLLRSSGVRLSVLDEQQSIEQRGEATARTEWGPHIDFIDPQGLMKSSMDRSMQMQALEILSRLCMVHSKRTMEILDTSLEHMHKYRSWINRECQQDELQHYHSLDNTTIELQITSIVDELSQTPAAGSAVGISKLYRNMKDIFTGEVEALGVLLTDDTLAKIHAYGDQCDESQLFKHLAHSKPNLRILEIGAGTGATTANVLEMLTPGERTLYSKYTFSDISSGFFVAARERFRAYANIEYLPLDISHDPSEQGFDGRKYDLIITTNVIHATRSLNETLCNIRKLISPNGRLLLHELTPASRWVNYVWGTLAGWWYGEADGRPDQPYVSVERWTRELKAAGFCAPDAAVPDSAAPHQLNTMILARPVIEERPKKKVTLLSTVQSKNVTSVAQSLEGRGYAIDHRGLQGPVPIRQDVIVLLDDDGPFFEDMSDQRLESFKALVSQLKDCGVFWVTSLLQIQCQDSRFAPILGMARVMRSEMLIDFATCEVDNVSSSTSRIIDVFEKFQVRQTDDIIRPDFEYAIVQNTVQVGRIHCVSVQNELLESRANDSISLQSSKLGRLTALQWVRQDVEPPKDGDVEVEIHATGLNYKDILVSMGIVKNPVAGFGLEAAGVILRTGSNVTGLKPGDRVMLCSDGSFATRRVVLEDLCVKIPSGLSFEDAATMPCVFATSIYSIFNIGNLKRGQSILIHSACGGVGLATIQLAQMAGADIYTTVGSQEKINYLMDTFKLLRNRIFNSRTDAFVEDIMRETNNRGVDLALNSLSGELLHSTWKCVAPFGKMIEIGKRDLIGAGKLDMKPFGDNRSYCCVGFDQQGIHLGKIVVSMRDAAGQCTLDENVMQKRKVTRFDNSAAYLLVGGLGGLGRAISIWMVERGARHLIYLSRSAGTTKVHMEFFEELASMGCRADFVRGTVSEAGDVAAAMELAHGHLKGILQMSMVLRDNSFPHMTKDEWDTVVDPKVKGTWNLHNSSISIHADLEFFVLFSSISGNVGQPGQINYACANTFMDAFAEYRLNQGLPACAIQIGAVTEVGFLAENNAVMQRVKHTGSENLVSRQEFLDALQAAMNPATRNFCLGIRPNLSLNNSGSHSIYKGDIRMAVFHNGEDAGSVARGGSSDALKSFIARAKADEYLLGQSASAHFLAQEIGKKVFSFLLKPEEDLRTSCSLSDLGLDSLVAIEVRQWWKSAFGFDISVLEMMGMGSLDELGEHAAKGMLKLFHGDGV</sequence>
<dbReference type="InterPro" id="IPR049552">
    <property type="entry name" value="PKS_DH_N"/>
</dbReference>
<feature type="domain" description="Carrier" evidence="9">
    <location>
        <begin position="2307"/>
        <end position="2384"/>
    </location>
</feature>
<dbReference type="Gene3D" id="3.40.366.10">
    <property type="entry name" value="Malonyl-Coenzyme A Acyl Carrier Protein, domain 2"/>
    <property type="match status" value="1"/>
</dbReference>
<evidence type="ECO:0000313" key="13">
    <source>
        <dbReference type="Proteomes" id="UP001194746"/>
    </source>
</evidence>
<dbReference type="SUPFAM" id="SSF50129">
    <property type="entry name" value="GroES-like"/>
    <property type="match status" value="1"/>
</dbReference>
<dbReference type="Gene3D" id="3.40.47.10">
    <property type="match status" value="1"/>
</dbReference>
<dbReference type="Gene3D" id="3.10.129.110">
    <property type="entry name" value="Polyketide synthase dehydratase"/>
    <property type="match status" value="1"/>
</dbReference>
<dbReference type="InterPro" id="IPR049551">
    <property type="entry name" value="PKS_DH_C"/>
</dbReference>